<dbReference type="PANTHER" id="PTHR33643:SF1">
    <property type="entry name" value="UREASE ACCESSORY PROTEIN D"/>
    <property type="match status" value="1"/>
</dbReference>
<protein>
    <recommendedName>
        <fullName evidence="4">Urease accessory protein UreD</fullName>
    </recommendedName>
</protein>
<comment type="function">
    <text evidence="4">Required for maturation of urease via the functional incorporation of the urease nickel metallocenter.</text>
</comment>
<dbReference type="eggNOG" id="COG0829">
    <property type="taxonomic scope" value="Bacteria"/>
</dbReference>
<dbReference type="STRING" id="767434.Fraau_0540"/>
<evidence type="ECO:0000256" key="2">
    <source>
        <dbReference type="ARBA" id="ARBA00022988"/>
    </source>
</evidence>
<dbReference type="PANTHER" id="PTHR33643">
    <property type="entry name" value="UREASE ACCESSORY PROTEIN D"/>
    <property type="match status" value="1"/>
</dbReference>
<evidence type="ECO:0000256" key="1">
    <source>
        <dbReference type="ARBA" id="ARBA00007177"/>
    </source>
</evidence>
<proteinExistence type="inferred from homology"/>
<accession>H8L4U9</accession>
<organism evidence="5 6">
    <name type="scientific">Frateuria aurantia (strain ATCC 33424 / DSM 6220 / KCTC 2777 / LMG 1558 / NBRC 3245 / NCIMB 13370)</name>
    <name type="common">Acetobacter aurantius</name>
    <dbReference type="NCBI Taxonomy" id="767434"/>
    <lineage>
        <taxon>Bacteria</taxon>
        <taxon>Pseudomonadati</taxon>
        <taxon>Pseudomonadota</taxon>
        <taxon>Gammaproteobacteria</taxon>
        <taxon>Lysobacterales</taxon>
        <taxon>Rhodanobacteraceae</taxon>
        <taxon>Frateuria</taxon>
    </lineage>
</organism>
<dbReference type="AlphaFoldDB" id="H8L4U9"/>
<dbReference type="Pfam" id="PF01774">
    <property type="entry name" value="UreD"/>
    <property type="match status" value="1"/>
</dbReference>
<keyword evidence="6" id="KW-1185">Reference proteome</keyword>
<keyword evidence="2 4" id="KW-0996">Nickel insertion</keyword>
<dbReference type="EMBL" id="CP003350">
    <property type="protein sequence ID" value="AFC85022.1"/>
    <property type="molecule type" value="Genomic_DNA"/>
</dbReference>
<dbReference type="OrthoDB" id="9798842at2"/>
<keyword evidence="4" id="KW-0963">Cytoplasm</keyword>
<comment type="subunit">
    <text evidence="4">UreD, UreF and UreG form a complex that acts as a GTP-hydrolysis-dependent molecular chaperone, activating the urease apoprotein by helping to assemble the nickel containing metallocenter of UreC. The UreE protein probably delivers the nickel.</text>
</comment>
<comment type="subcellular location">
    <subcellularLocation>
        <location evidence="4">Cytoplasm</location>
    </subcellularLocation>
</comment>
<dbReference type="InterPro" id="IPR002669">
    <property type="entry name" value="UreD"/>
</dbReference>
<dbReference type="Proteomes" id="UP000005234">
    <property type="component" value="Chromosome"/>
</dbReference>
<gene>
    <name evidence="4" type="primary">ureD</name>
    <name evidence="5" type="ordered locus">Fraau_0540</name>
</gene>
<reference evidence="5" key="1">
    <citation type="submission" date="2012-02" db="EMBL/GenBank/DDBJ databases">
        <title>The complete genome of Frateuria aurantia DSM 6220.</title>
        <authorList>
            <consortium name="US DOE Joint Genome Institute (JGI-PGF)"/>
            <person name="Lucas S."/>
            <person name="Copeland A."/>
            <person name="Lapidus A."/>
            <person name="Glavina del Rio T."/>
            <person name="Dalin E."/>
            <person name="Tice H."/>
            <person name="Bruce D."/>
            <person name="Goodwin L."/>
            <person name="Pitluck S."/>
            <person name="Peters L."/>
            <person name="Ovchinnikova G."/>
            <person name="Teshima H."/>
            <person name="Kyrpides N."/>
            <person name="Mavromatis K."/>
            <person name="Ivanova N."/>
            <person name="Brettin T."/>
            <person name="Detter J.C."/>
            <person name="Han C."/>
            <person name="Larimer F."/>
            <person name="Land M."/>
            <person name="Hauser L."/>
            <person name="Markowitz V."/>
            <person name="Cheng J.-F."/>
            <person name="Hugenholtz P."/>
            <person name="Woyke T."/>
            <person name="Wu D."/>
            <person name="Brambilla E."/>
            <person name="Klenk H.-P."/>
            <person name="Eisen J.A."/>
        </authorList>
    </citation>
    <scope>NUCLEOTIDE SEQUENCE</scope>
    <source>
        <strain evidence="5">DSM 6220</strain>
    </source>
</reference>
<evidence type="ECO:0000256" key="4">
    <source>
        <dbReference type="HAMAP-Rule" id="MF_01384"/>
    </source>
</evidence>
<name>H8L4U9_FRAAD</name>
<dbReference type="KEGG" id="fau:Fraau_0540"/>
<sequence>MTVAFDTPIASPAAGPVPAWHAELRLRFETRGGQTRAAERRHSGPLRIQKLLYPQGPTCCHGLLLHPPGGIAGGDQLRLDIRLGDQAHVLLTTPGAGKWYRSVYAEALQTIHLELEGRSCLEWLPQETLLFQGARARQRLQVSLDRDSRWLSWDIVQLGRLAAGEHWSQGRWAQQIRIQREGLDVWREQAEFEADAGLRHSPLGLAGHAVFATIWVCGPQLTAAPEAALAAARGVVPEAGTLFAATWLQAPAELLVIRVLGHDCSRVRSLCERLWHTMRPWICELPPQRPRIWNT</sequence>
<comment type="similarity">
    <text evidence="1 4">Belongs to the UreD family.</text>
</comment>
<evidence type="ECO:0000256" key="3">
    <source>
        <dbReference type="ARBA" id="ARBA00023186"/>
    </source>
</evidence>
<evidence type="ECO:0000313" key="5">
    <source>
        <dbReference type="EMBL" id="AFC85022.1"/>
    </source>
</evidence>
<dbReference type="HAMAP" id="MF_01384">
    <property type="entry name" value="UreD"/>
    <property type="match status" value="1"/>
</dbReference>
<keyword evidence="3 4" id="KW-0143">Chaperone</keyword>
<dbReference type="GO" id="GO:0016151">
    <property type="term" value="F:nickel cation binding"/>
    <property type="evidence" value="ECO:0007669"/>
    <property type="project" value="UniProtKB-UniRule"/>
</dbReference>
<dbReference type="RefSeq" id="WP_014402028.1">
    <property type="nucleotide sequence ID" value="NC_017033.1"/>
</dbReference>
<dbReference type="GO" id="GO:0005737">
    <property type="term" value="C:cytoplasm"/>
    <property type="evidence" value="ECO:0007669"/>
    <property type="project" value="UniProtKB-SubCell"/>
</dbReference>
<evidence type="ECO:0000313" key="6">
    <source>
        <dbReference type="Proteomes" id="UP000005234"/>
    </source>
</evidence>
<dbReference type="HOGENOM" id="CLU_056339_0_0_6"/>